<dbReference type="SUPFAM" id="SSF51735">
    <property type="entry name" value="NAD(P)-binding Rossmann-fold domains"/>
    <property type="match status" value="1"/>
</dbReference>
<evidence type="ECO:0000256" key="1">
    <source>
        <dbReference type="ARBA" id="ARBA00006484"/>
    </source>
</evidence>
<dbReference type="InterPro" id="IPR050259">
    <property type="entry name" value="SDR"/>
</dbReference>
<dbReference type="EMBL" id="LT629710">
    <property type="protein sequence ID" value="SDO22157.1"/>
    <property type="molecule type" value="Genomic_DNA"/>
</dbReference>
<dbReference type="STRING" id="1090615.SAMN04515671_0195"/>
<dbReference type="RefSeq" id="WP_090474139.1">
    <property type="nucleotide sequence ID" value="NZ_LT629710.1"/>
</dbReference>
<dbReference type="InterPro" id="IPR020904">
    <property type="entry name" value="Sc_DH/Rdtase_CS"/>
</dbReference>
<evidence type="ECO:0000313" key="4">
    <source>
        <dbReference type="EMBL" id="SDO22157.1"/>
    </source>
</evidence>
<dbReference type="Proteomes" id="UP000198741">
    <property type="component" value="Chromosome I"/>
</dbReference>
<evidence type="ECO:0000256" key="2">
    <source>
        <dbReference type="ARBA" id="ARBA00023002"/>
    </source>
</evidence>
<evidence type="ECO:0000256" key="3">
    <source>
        <dbReference type="RuleBase" id="RU000363"/>
    </source>
</evidence>
<evidence type="ECO:0000313" key="5">
    <source>
        <dbReference type="Proteomes" id="UP000198741"/>
    </source>
</evidence>
<keyword evidence="2" id="KW-0560">Oxidoreductase</keyword>
<dbReference type="Pfam" id="PF00106">
    <property type="entry name" value="adh_short"/>
    <property type="match status" value="1"/>
</dbReference>
<reference evidence="4 5" key="1">
    <citation type="submission" date="2016-10" db="EMBL/GenBank/DDBJ databases">
        <authorList>
            <person name="de Groot N.N."/>
        </authorList>
    </citation>
    <scope>NUCLEOTIDE SEQUENCE [LARGE SCALE GENOMIC DNA]</scope>
    <source>
        <strain evidence="5">P4-7,KCTC 19426,CECT 7604</strain>
    </source>
</reference>
<dbReference type="Gene3D" id="3.40.50.720">
    <property type="entry name" value="NAD(P)-binding Rossmann-like Domain"/>
    <property type="match status" value="1"/>
</dbReference>
<dbReference type="PROSITE" id="PS00061">
    <property type="entry name" value="ADH_SHORT"/>
    <property type="match status" value="1"/>
</dbReference>
<dbReference type="CDD" id="cd05233">
    <property type="entry name" value="SDR_c"/>
    <property type="match status" value="1"/>
</dbReference>
<dbReference type="InterPro" id="IPR002347">
    <property type="entry name" value="SDR_fam"/>
</dbReference>
<dbReference type="InterPro" id="IPR036291">
    <property type="entry name" value="NAD(P)-bd_dom_sf"/>
</dbReference>
<comment type="similarity">
    <text evidence="1 3">Belongs to the short-chain dehydrogenases/reductases (SDR) family.</text>
</comment>
<dbReference type="PRINTS" id="PR00080">
    <property type="entry name" value="SDRFAMILY"/>
</dbReference>
<organism evidence="4 5">
    <name type="scientific">Nakamurella panacisegetis</name>
    <dbReference type="NCBI Taxonomy" id="1090615"/>
    <lineage>
        <taxon>Bacteria</taxon>
        <taxon>Bacillati</taxon>
        <taxon>Actinomycetota</taxon>
        <taxon>Actinomycetes</taxon>
        <taxon>Nakamurellales</taxon>
        <taxon>Nakamurellaceae</taxon>
        <taxon>Nakamurella</taxon>
    </lineage>
</organism>
<dbReference type="OrthoDB" id="8959163at2"/>
<dbReference type="PRINTS" id="PR00081">
    <property type="entry name" value="GDHRDH"/>
</dbReference>
<dbReference type="FunFam" id="3.40.50.720:FF:000084">
    <property type="entry name" value="Short-chain dehydrogenase reductase"/>
    <property type="match status" value="1"/>
</dbReference>
<dbReference type="GO" id="GO:0016491">
    <property type="term" value="F:oxidoreductase activity"/>
    <property type="evidence" value="ECO:0007669"/>
    <property type="project" value="UniProtKB-KW"/>
</dbReference>
<protein>
    <submittedName>
        <fullName evidence="4">Short-chain dehydrogenase</fullName>
    </submittedName>
</protein>
<dbReference type="AlphaFoldDB" id="A0A1H0HSN3"/>
<dbReference type="PANTHER" id="PTHR42879">
    <property type="entry name" value="3-OXOACYL-(ACYL-CARRIER-PROTEIN) REDUCTASE"/>
    <property type="match status" value="1"/>
</dbReference>
<dbReference type="NCBIfam" id="NF005095">
    <property type="entry name" value="PRK06523.1"/>
    <property type="match status" value="1"/>
</dbReference>
<keyword evidence="5" id="KW-1185">Reference proteome</keyword>
<gene>
    <name evidence="4" type="ORF">SAMN04515671_0195</name>
</gene>
<sequence length="261" mass="26004">MDTGLRGRRAVVTGASKGIGLAIVESLAAEGAHVIAGARHSSPRLDALVAAGSVTAARVDLATPDGPQHLIDQALAGGGVDILVNNVGAVTPRVDGFLAVTDEQWMDSMNLTFMAAVRSVRAVLPGMLAAGSGTIVTVASVNSFLPDPGVIDYCAAKAALANFSKALSKEVGPLGIRVNTVSPGPVETDLWLAEGGVADAISGASGQDPATIVAAATAGTATGRFTQPQEVADLVVLLAGTRAANVTGADFVIDGGLTSTL</sequence>
<accession>A0A1H0HSN3</accession>
<name>A0A1H0HSN3_9ACTN</name>
<proteinExistence type="inferred from homology"/>
<dbReference type="GO" id="GO:0032787">
    <property type="term" value="P:monocarboxylic acid metabolic process"/>
    <property type="evidence" value="ECO:0007669"/>
    <property type="project" value="UniProtKB-ARBA"/>
</dbReference>